<feature type="signal peptide" evidence="5">
    <location>
        <begin position="1"/>
        <end position="19"/>
    </location>
</feature>
<comment type="similarity">
    <text evidence="1">Belongs to the leucine-binding protein family.</text>
</comment>
<dbReference type="EMBL" id="JBBMFJ010000004">
    <property type="protein sequence ID" value="MEQ2562239.1"/>
    <property type="molecule type" value="Genomic_DNA"/>
</dbReference>
<dbReference type="PROSITE" id="PS51257">
    <property type="entry name" value="PROKAR_LIPOPROTEIN"/>
    <property type="match status" value="1"/>
</dbReference>
<evidence type="ECO:0000256" key="2">
    <source>
        <dbReference type="ARBA" id="ARBA00022448"/>
    </source>
</evidence>
<evidence type="ECO:0000256" key="4">
    <source>
        <dbReference type="ARBA" id="ARBA00022970"/>
    </source>
</evidence>
<evidence type="ECO:0000256" key="1">
    <source>
        <dbReference type="ARBA" id="ARBA00010062"/>
    </source>
</evidence>
<gene>
    <name evidence="7" type="ORF">WMO41_03470</name>
</gene>
<feature type="chain" id="PRO_5045570826" evidence="5">
    <location>
        <begin position="20"/>
        <end position="406"/>
    </location>
</feature>
<evidence type="ECO:0000256" key="3">
    <source>
        <dbReference type="ARBA" id="ARBA00022729"/>
    </source>
</evidence>
<evidence type="ECO:0000259" key="6">
    <source>
        <dbReference type="Pfam" id="PF13458"/>
    </source>
</evidence>
<dbReference type="CDD" id="cd06347">
    <property type="entry name" value="PBP1_ABC_LivK_ligand_binding-like"/>
    <property type="match status" value="1"/>
</dbReference>
<dbReference type="Proteomes" id="UP001437460">
    <property type="component" value="Unassembled WGS sequence"/>
</dbReference>
<keyword evidence="2" id="KW-0813">Transport</keyword>
<dbReference type="RefSeq" id="WP_349228572.1">
    <property type="nucleotide sequence ID" value="NZ_JBBMFJ010000004.1"/>
</dbReference>
<evidence type="ECO:0000256" key="5">
    <source>
        <dbReference type="SAM" id="SignalP"/>
    </source>
</evidence>
<name>A0ABV1HIV1_9FIRM</name>
<dbReference type="PANTHER" id="PTHR30483:SF6">
    <property type="entry name" value="PERIPLASMIC BINDING PROTEIN OF ABC TRANSPORTER FOR NATURAL AMINO ACIDS"/>
    <property type="match status" value="1"/>
</dbReference>
<reference evidence="7 8" key="1">
    <citation type="submission" date="2024-03" db="EMBL/GenBank/DDBJ databases">
        <title>Human intestinal bacterial collection.</title>
        <authorList>
            <person name="Pauvert C."/>
            <person name="Hitch T.C.A."/>
            <person name="Clavel T."/>
        </authorList>
    </citation>
    <scope>NUCLEOTIDE SEQUENCE [LARGE SCALE GENOMIC DNA]</scope>
    <source>
        <strain evidence="7 8">CLA-AP-H27</strain>
    </source>
</reference>
<keyword evidence="8" id="KW-1185">Reference proteome</keyword>
<dbReference type="InterPro" id="IPR028082">
    <property type="entry name" value="Peripla_BP_I"/>
</dbReference>
<dbReference type="InterPro" id="IPR051010">
    <property type="entry name" value="BCAA_transport"/>
</dbReference>
<dbReference type="InterPro" id="IPR000709">
    <property type="entry name" value="Leu_Ile_Val-bd"/>
</dbReference>
<dbReference type="Pfam" id="PF13458">
    <property type="entry name" value="Peripla_BP_6"/>
    <property type="match status" value="1"/>
</dbReference>
<dbReference type="PRINTS" id="PR00337">
    <property type="entry name" value="LEUILEVALBP"/>
</dbReference>
<sequence>MKKKLVSFGMAAMMAASLAACGGSKPAETTAAAGDAETTAAAEGAETEAAAGAEGGTLKVGVIGPLTGAGAAYGNAVANGAELAAKEINEAGGINGMNVEVKAEDDENDPEKSINAYNTLKDWGMQVLDGPTTSKPCIAVGAEAESDNMFLITPSGSAVECVATDNAFRVCFADPDQGTASAKYIGENKMATKIAIIYDSSTEYSSGIREAFVAEAANQGLEIVADEAFTADSNTDFSVQLDKAKDAGAELVFLPIYYQEASIILKQAHDKEFAPIFFGCDGMDGILSVENFDTSLAEGLMLLTPFSTTEESSKAFTEAYVAAYGIEPNQFAADSYDAVYAIKAAAEKAGVTADMSASDICDALKPAMTEISIDGLTGSDMVWNANGEPNKAPKAVKIVNGEYEMQ</sequence>
<keyword evidence="4" id="KW-0029">Amino-acid transport</keyword>
<dbReference type="SUPFAM" id="SSF53822">
    <property type="entry name" value="Periplasmic binding protein-like I"/>
    <property type="match status" value="1"/>
</dbReference>
<dbReference type="Gene3D" id="3.40.50.2300">
    <property type="match status" value="2"/>
</dbReference>
<evidence type="ECO:0000313" key="8">
    <source>
        <dbReference type="Proteomes" id="UP001437460"/>
    </source>
</evidence>
<dbReference type="InterPro" id="IPR028081">
    <property type="entry name" value="Leu-bd"/>
</dbReference>
<protein>
    <submittedName>
        <fullName evidence="7">ABC transporter substrate-binding protein</fullName>
    </submittedName>
</protein>
<comment type="caution">
    <text evidence="7">The sequence shown here is derived from an EMBL/GenBank/DDBJ whole genome shotgun (WGS) entry which is preliminary data.</text>
</comment>
<organism evidence="7 8">
    <name type="scientific">Ventrimonas faecis</name>
    <dbReference type="NCBI Taxonomy" id="3133170"/>
    <lineage>
        <taxon>Bacteria</taxon>
        <taxon>Bacillati</taxon>
        <taxon>Bacillota</taxon>
        <taxon>Clostridia</taxon>
        <taxon>Lachnospirales</taxon>
        <taxon>Lachnospiraceae</taxon>
        <taxon>Ventrimonas</taxon>
    </lineage>
</organism>
<dbReference type="PANTHER" id="PTHR30483">
    <property type="entry name" value="LEUCINE-SPECIFIC-BINDING PROTEIN"/>
    <property type="match status" value="1"/>
</dbReference>
<evidence type="ECO:0000313" key="7">
    <source>
        <dbReference type="EMBL" id="MEQ2562239.1"/>
    </source>
</evidence>
<accession>A0ABV1HIV1</accession>
<feature type="domain" description="Leucine-binding protein" evidence="6">
    <location>
        <begin position="57"/>
        <end position="396"/>
    </location>
</feature>
<proteinExistence type="inferred from homology"/>
<keyword evidence="3 5" id="KW-0732">Signal</keyword>